<keyword evidence="6 8" id="KW-0057">Aromatic amino acid biosynthesis</keyword>
<dbReference type="GO" id="GO:0004640">
    <property type="term" value="F:phosphoribosylanthranilate isomerase activity"/>
    <property type="evidence" value="ECO:0007669"/>
    <property type="project" value="TreeGrafter"/>
</dbReference>
<evidence type="ECO:0000256" key="4">
    <source>
        <dbReference type="ARBA" id="ARBA00022793"/>
    </source>
</evidence>
<dbReference type="FunFam" id="3.20.20.70:FF:000024">
    <property type="entry name" value="Indole-3-glycerol phosphate synthase"/>
    <property type="match status" value="1"/>
</dbReference>
<reference evidence="10 11" key="1">
    <citation type="journal article" date="2016" name="Genome Biol. Evol.">
        <title>Comparative Genomic Analyses of the Moraxella catarrhalis Serosensitive and Seroresistant Lineages Demonstrate Their Independent Evolution.</title>
        <authorList>
            <person name="Earl J.P."/>
            <person name="de Vries S.P."/>
            <person name="Ahmed A."/>
            <person name="Powell E."/>
            <person name="Schultz M.P."/>
            <person name="Hermans P.W."/>
            <person name="Hill D.J."/>
            <person name="Zhou Z."/>
            <person name="Constantinidou C.I."/>
            <person name="Hu F.Z."/>
            <person name="Bootsma H.J."/>
            <person name="Ehrlich G.D."/>
        </authorList>
    </citation>
    <scope>NUCLEOTIDE SEQUENCE [LARGE SCALE GENOMIC DNA]</scope>
    <source>
        <strain evidence="10 11">F23</strain>
    </source>
</reference>
<dbReference type="SUPFAM" id="SSF51366">
    <property type="entry name" value="Ribulose-phoshate binding barrel"/>
    <property type="match status" value="1"/>
</dbReference>
<keyword evidence="3 8" id="KW-0028">Amino-acid biosynthesis</keyword>
<comment type="pathway">
    <text evidence="2 8">Amino-acid biosynthesis; L-tryptophan biosynthesis; L-tryptophan from chorismate: step 4/5.</text>
</comment>
<dbReference type="RefSeq" id="WP_064602831.1">
    <property type="nucleotide sequence ID" value="NZ_JAABLD010000002.1"/>
</dbReference>
<evidence type="ECO:0000256" key="5">
    <source>
        <dbReference type="ARBA" id="ARBA00022822"/>
    </source>
</evidence>
<evidence type="ECO:0000256" key="1">
    <source>
        <dbReference type="ARBA" id="ARBA00001633"/>
    </source>
</evidence>
<name>A0A198WZA8_MORCA</name>
<dbReference type="Gene3D" id="3.20.20.70">
    <property type="entry name" value="Aldolase class I"/>
    <property type="match status" value="1"/>
</dbReference>
<keyword evidence="7 8" id="KW-0456">Lyase</keyword>
<dbReference type="Pfam" id="PF00218">
    <property type="entry name" value="IGPS"/>
    <property type="match status" value="1"/>
</dbReference>
<dbReference type="GO" id="GO:0004425">
    <property type="term" value="F:indole-3-glycerol-phosphate synthase activity"/>
    <property type="evidence" value="ECO:0007669"/>
    <property type="project" value="UniProtKB-UniRule"/>
</dbReference>
<evidence type="ECO:0000256" key="3">
    <source>
        <dbReference type="ARBA" id="ARBA00022605"/>
    </source>
</evidence>
<evidence type="ECO:0000256" key="8">
    <source>
        <dbReference type="HAMAP-Rule" id="MF_00134"/>
    </source>
</evidence>
<dbReference type="PANTHER" id="PTHR22854">
    <property type="entry name" value="TRYPTOPHAN BIOSYNTHESIS PROTEIN"/>
    <property type="match status" value="1"/>
</dbReference>
<comment type="similarity">
    <text evidence="8">Belongs to the TrpC family.</text>
</comment>
<comment type="catalytic activity">
    <reaction evidence="1 8">
        <text>1-(2-carboxyphenylamino)-1-deoxy-D-ribulose 5-phosphate + H(+) = (1S,2R)-1-C-(indol-3-yl)glycerol 3-phosphate + CO2 + H2O</text>
        <dbReference type="Rhea" id="RHEA:23476"/>
        <dbReference type="ChEBI" id="CHEBI:15377"/>
        <dbReference type="ChEBI" id="CHEBI:15378"/>
        <dbReference type="ChEBI" id="CHEBI:16526"/>
        <dbReference type="ChEBI" id="CHEBI:58613"/>
        <dbReference type="ChEBI" id="CHEBI:58866"/>
        <dbReference type="EC" id="4.1.1.48"/>
    </reaction>
</comment>
<evidence type="ECO:0000313" key="11">
    <source>
        <dbReference type="Proteomes" id="UP000078295"/>
    </source>
</evidence>
<organism evidence="10 11">
    <name type="scientific">Moraxella catarrhalis</name>
    <name type="common">Branhamella catarrhalis</name>
    <dbReference type="NCBI Taxonomy" id="480"/>
    <lineage>
        <taxon>Bacteria</taxon>
        <taxon>Pseudomonadati</taxon>
        <taxon>Pseudomonadota</taxon>
        <taxon>Gammaproteobacteria</taxon>
        <taxon>Moraxellales</taxon>
        <taxon>Moraxellaceae</taxon>
        <taxon>Moraxella</taxon>
    </lineage>
</organism>
<dbReference type="InterPro" id="IPR013798">
    <property type="entry name" value="Indole-3-glycerol_P_synth_dom"/>
</dbReference>
<evidence type="ECO:0000256" key="7">
    <source>
        <dbReference type="ARBA" id="ARBA00023239"/>
    </source>
</evidence>
<evidence type="ECO:0000256" key="6">
    <source>
        <dbReference type="ARBA" id="ARBA00023141"/>
    </source>
</evidence>
<evidence type="ECO:0000313" key="10">
    <source>
        <dbReference type="EMBL" id="OAV26276.1"/>
    </source>
</evidence>
<dbReference type="NCBIfam" id="NF001373">
    <property type="entry name" value="PRK00278.1-6"/>
    <property type="match status" value="1"/>
</dbReference>
<feature type="domain" description="Indole-3-glycerol phosphate synthase" evidence="9">
    <location>
        <begin position="9"/>
        <end position="269"/>
    </location>
</feature>
<sequence>MTTKTPSILQKIIATKHQEIAAAKTIKTTNELLKSAACHMPRGFANALRAVDTTTDIGVIAEVKKASPSKGIICQDFNPVTTAQAYEKAGATCLSVLTDRDYFQGHDDYLIKARKAVSLPVLRKDFMVDEYQIIESAAMAADCILLIMACLDADTASHLHQTATDLGLDVLIEIHTDDELTQALSLPKSAHNIYGINNRNLNTFQVDLENSIRLSQRLFTNLGQDALVVSESGIHHATDIHRMQQNHIHHFLIGEQFMKTDNAGSALSQLLSQSLKTI</sequence>
<dbReference type="HAMAP" id="MF_00134_B">
    <property type="entry name" value="IGPS_B"/>
    <property type="match status" value="1"/>
</dbReference>
<dbReference type="InterPro" id="IPR045186">
    <property type="entry name" value="Indole-3-glycerol_P_synth"/>
</dbReference>
<gene>
    <name evidence="8" type="primary">trpC</name>
    <name evidence="10" type="ORF">AO370_0690</name>
</gene>
<dbReference type="PROSITE" id="PS00614">
    <property type="entry name" value="IGPS"/>
    <property type="match status" value="1"/>
</dbReference>
<keyword evidence="4 8" id="KW-0210">Decarboxylase</keyword>
<evidence type="ECO:0000256" key="2">
    <source>
        <dbReference type="ARBA" id="ARBA00004696"/>
    </source>
</evidence>
<dbReference type="EC" id="4.1.1.48" evidence="8"/>
<keyword evidence="5 8" id="KW-0822">Tryptophan biosynthesis</keyword>
<dbReference type="NCBIfam" id="NF001377">
    <property type="entry name" value="PRK00278.2-4"/>
    <property type="match status" value="1"/>
</dbReference>
<protein>
    <recommendedName>
        <fullName evidence="8">Indole-3-glycerol phosphate synthase</fullName>
        <shortName evidence="8">IGPS</shortName>
        <ecNumber evidence="8">4.1.1.48</ecNumber>
    </recommendedName>
</protein>
<accession>A0A198WZA8</accession>
<dbReference type="InterPro" id="IPR011060">
    <property type="entry name" value="RibuloseP-bd_barrel"/>
</dbReference>
<dbReference type="CDD" id="cd00331">
    <property type="entry name" value="IGPS"/>
    <property type="match status" value="1"/>
</dbReference>
<dbReference type="GO" id="GO:0000162">
    <property type="term" value="P:L-tryptophan biosynthetic process"/>
    <property type="evidence" value="ECO:0007669"/>
    <property type="project" value="UniProtKB-UniRule"/>
</dbReference>
<dbReference type="EMBL" id="LXHQ01000022">
    <property type="protein sequence ID" value="OAV26276.1"/>
    <property type="molecule type" value="Genomic_DNA"/>
</dbReference>
<comment type="caution">
    <text evidence="10">The sequence shown here is derived from an EMBL/GenBank/DDBJ whole genome shotgun (WGS) entry which is preliminary data.</text>
</comment>
<dbReference type="PANTHER" id="PTHR22854:SF2">
    <property type="entry name" value="INDOLE-3-GLYCEROL-PHOSPHATE SYNTHASE"/>
    <property type="match status" value="1"/>
</dbReference>
<dbReference type="AlphaFoldDB" id="A0A198WZA8"/>
<dbReference type="OrthoDB" id="9804217at2"/>
<dbReference type="InterPro" id="IPR001468">
    <property type="entry name" value="Indole-3-GlycerolPSynthase_CS"/>
</dbReference>
<dbReference type="InterPro" id="IPR013785">
    <property type="entry name" value="Aldolase_TIM"/>
</dbReference>
<evidence type="ECO:0000259" key="9">
    <source>
        <dbReference type="Pfam" id="PF00218"/>
    </source>
</evidence>
<proteinExistence type="inferred from homology"/>
<dbReference type="Proteomes" id="UP000078295">
    <property type="component" value="Unassembled WGS sequence"/>
</dbReference>